<protein>
    <submittedName>
        <fullName evidence="2">Uncharacterized protein LOC113792726</fullName>
    </submittedName>
</protein>
<dbReference type="OrthoDB" id="6499907at2759"/>
<accession>A0A6P6XZK9</accession>
<dbReference type="OMA" id="FCINDRR"/>
<organism evidence="1 2">
    <name type="scientific">Dermatophagoides pteronyssinus</name>
    <name type="common">European house dust mite</name>
    <dbReference type="NCBI Taxonomy" id="6956"/>
    <lineage>
        <taxon>Eukaryota</taxon>
        <taxon>Metazoa</taxon>
        <taxon>Ecdysozoa</taxon>
        <taxon>Arthropoda</taxon>
        <taxon>Chelicerata</taxon>
        <taxon>Arachnida</taxon>
        <taxon>Acari</taxon>
        <taxon>Acariformes</taxon>
        <taxon>Sarcoptiformes</taxon>
        <taxon>Astigmata</taxon>
        <taxon>Psoroptidia</taxon>
        <taxon>Analgoidea</taxon>
        <taxon>Pyroglyphidae</taxon>
        <taxon>Dermatophagoidinae</taxon>
        <taxon>Dermatophagoides</taxon>
    </lineage>
</organism>
<name>A0A6P6XZK9_DERPT</name>
<dbReference type="KEGG" id="dpte:113792726"/>
<gene>
    <name evidence="2" type="primary">LOC113792726</name>
</gene>
<proteinExistence type="predicted"/>
<evidence type="ECO:0000313" key="1">
    <source>
        <dbReference type="Proteomes" id="UP000515146"/>
    </source>
</evidence>
<dbReference type="InParanoid" id="A0A6P6XZK9"/>
<dbReference type="AlphaFoldDB" id="A0A6P6XZK9"/>
<reference evidence="2" key="1">
    <citation type="submission" date="2025-08" db="UniProtKB">
        <authorList>
            <consortium name="RefSeq"/>
        </authorList>
    </citation>
    <scope>IDENTIFICATION</scope>
    <source>
        <strain evidence="2">Airmid</strain>
    </source>
</reference>
<keyword evidence="1" id="KW-1185">Reference proteome</keyword>
<dbReference type="RefSeq" id="XP_027198450.1">
    <property type="nucleotide sequence ID" value="XM_027342649.1"/>
</dbReference>
<sequence length="534" mass="62866">MFLITRMFVNNLPRQRRSLMIIRTLTSNNKNSEIFSRIDLEANSIQTIRFELTKNLKISNEKANLILLKWLNDSSVDRNQQQLNDKINLLRSNFDIDDIDHNIQLLNISMEKIQSKINILNELAFKQPEISMLYALPNLMNKNIEQLKSIGYYDENLDLLGYIVQQLRSTNVDQHSFSYDKFEQKLRNEYKNNSQIILKDLRRTIISLILRQILDCSRQVAQHLIDDQDNDSLDNHLDRISLRKLLENLNILKNQLNLPVNFMVKHFHMLCNCDTANLAKLATINHFHHSIDNDSNDLRLAFFCRKRLVNLDAKLIEERMNILLKNYGCTIQQLTCNVLILELSTDKIRENFEKFKKQPELQSYSDSRDLLRIILNIDIAIRNIELLKEKGMQTRYVSLHNLLKPSNRFSTMLANNNFKLTLNTFVQMHFGITLKEIKNRIGKFQSSKTTRSLNSVNAENIVNFFREQGLSDDQIINGIYLVFLDFNLIQTVWLEMFNSDDNGNVDGHQNRNWKQHPNVLQLLFHKIETRNVHH</sequence>
<dbReference type="Proteomes" id="UP000515146">
    <property type="component" value="Unplaced"/>
</dbReference>
<evidence type="ECO:0000313" key="2">
    <source>
        <dbReference type="RefSeq" id="XP_027198450.1"/>
    </source>
</evidence>